<proteinExistence type="predicted"/>
<dbReference type="Proteomes" id="UP000805193">
    <property type="component" value="Unassembled WGS sequence"/>
</dbReference>
<keyword evidence="2" id="KW-1185">Reference proteome</keyword>
<gene>
    <name evidence="1" type="ORF">HPB47_007840</name>
</gene>
<dbReference type="EMBL" id="JABSTQ010011123">
    <property type="protein sequence ID" value="KAG0414997.1"/>
    <property type="molecule type" value="Genomic_DNA"/>
</dbReference>
<accession>A0AC60P6E8</accession>
<sequence length="261" mass="29411">MTIQLACYFIEKGARAVLSLQSSRSAAVAHSVCARFHIPFLTVRESTSADRQGGGSRSFQLKFYPDQADVSSAFLDLLLALEWRSFTLIYNSDSAFVRLRDVMKYAFRPPGNVRLVQCCAERQSYDSIISELKAKHELRVMLDLTPSEVDRFMTKVYPAKMAPTVFLGYRVPGLRPEELLEICLPDWGGAERKSGMPYCDPILRSTWNIIPRRYIHLTHEFPLRVSAVNRGSQPGGDLLYVFYRRSPYGPTSTVGVCGAPN</sequence>
<evidence type="ECO:0000313" key="2">
    <source>
        <dbReference type="Proteomes" id="UP000805193"/>
    </source>
</evidence>
<organism evidence="1 2">
    <name type="scientific">Ixodes persulcatus</name>
    <name type="common">Taiga tick</name>
    <dbReference type="NCBI Taxonomy" id="34615"/>
    <lineage>
        <taxon>Eukaryota</taxon>
        <taxon>Metazoa</taxon>
        <taxon>Ecdysozoa</taxon>
        <taxon>Arthropoda</taxon>
        <taxon>Chelicerata</taxon>
        <taxon>Arachnida</taxon>
        <taxon>Acari</taxon>
        <taxon>Parasitiformes</taxon>
        <taxon>Ixodida</taxon>
        <taxon>Ixodoidea</taxon>
        <taxon>Ixodidae</taxon>
        <taxon>Ixodinae</taxon>
        <taxon>Ixodes</taxon>
    </lineage>
</organism>
<name>A0AC60P6E8_IXOPE</name>
<protein>
    <submittedName>
        <fullName evidence="1">Uncharacterized protein</fullName>
    </submittedName>
</protein>
<evidence type="ECO:0000313" key="1">
    <source>
        <dbReference type="EMBL" id="KAG0414997.1"/>
    </source>
</evidence>
<comment type="caution">
    <text evidence="1">The sequence shown here is derived from an EMBL/GenBank/DDBJ whole genome shotgun (WGS) entry which is preliminary data.</text>
</comment>
<reference evidence="1 2" key="1">
    <citation type="journal article" date="2020" name="Cell">
        <title>Large-Scale Comparative Analyses of Tick Genomes Elucidate Their Genetic Diversity and Vector Capacities.</title>
        <authorList>
            <consortium name="Tick Genome and Microbiome Consortium (TIGMIC)"/>
            <person name="Jia N."/>
            <person name="Wang J."/>
            <person name="Shi W."/>
            <person name="Du L."/>
            <person name="Sun Y."/>
            <person name="Zhan W."/>
            <person name="Jiang J.F."/>
            <person name="Wang Q."/>
            <person name="Zhang B."/>
            <person name="Ji P."/>
            <person name="Bell-Sakyi L."/>
            <person name="Cui X.M."/>
            <person name="Yuan T.T."/>
            <person name="Jiang B.G."/>
            <person name="Yang W.F."/>
            <person name="Lam T.T."/>
            <person name="Chang Q.C."/>
            <person name="Ding S.J."/>
            <person name="Wang X.J."/>
            <person name="Zhu J.G."/>
            <person name="Ruan X.D."/>
            <person name="Zhao L."/>
            <person name="Wei J.T."/>
            <person name="Ye R.Z."/>
            <person name="Que T.C."/>
            <person name="Du C.H."/>
            <person name="Zhou Y.H."/>
            <person name="Cheng J.X."/>
            <person name="Dai P.F."/>
            <person name="Guo W.B."/>
            <person name="Han X.H."/>
            <person name="Huang E.J."/>
            <person name="Li L.F."/>
            <person name="Wei W."/>
            <person name="Gao Y.C."/>
            <person name="Liu J.Z."/>
            <person name="Shao H.Z."/>
            <person name="Wang X."/>
            <person name="Wang C.C."/>
            <person name="Yang T.C."/>
            <person name="Huo Q.B."/>
            <person name="Li W."/>
            <person name="Chen H.Y."/>
            <person name="Chen S.E."/>
            <person name="Zhou L.G."/>
            <person name="Ni X.B."/>
            <person name="Tian J.H."/>
            <person name="Sheng Y."/>
            <person name="Liu T."/>
            <person name="Pan Y.S."/>
            <person name="Xia L.Y."/>
            <person name="Li J."/>
            <person name="Zhao F."/>
            <person name="Cao W.C."/>
        </authorList>
    </citation>
    <scope>NUCLEOTIDE SEQUENCE [LARGE SCALE GENOMIC DNA]</scope>
    <source>
        <strain evidence="1">Iper-2018</strain>
    </source>
</reference>